<dbReference type="EMBL" id="KI914011">
    <property type="protein sequence ID" value="ETV91383.1"/>
    <property type="molecule type" value="Genomic_DNA"/>
</dbReference>
<organism evidence="1">
    <name type="scientific">Aphanomyces invadans</name>
    <dbReference type="NCBI Taxonomy" id="157072"/>
    <lineage>
        <taxon>Eukaryota</taxon>
        <taxon>Sar</taxon>
        <taxon>Stramenopiles</taxon>
        <taxon>Oomycota</taxon>
        <taxon>Saprolegniomycetes</taxon>
        <taxon>Saprolegniales</taxon>
        <taxon>Verrucalvaceae</taxon>
        <taxon>Aphanomyces</taxon>
    </lineage>
</organism>
<proteinExistence type="predicted"/>
<reference evidence="1" key="1">
    <citation type="submission" date="2013-12" db="EMBL/GenBank/DDBJ databases">
        <title>The Genome Sequence of Aphanomyces invadans NJM9701.</title>
        <authorList>
            <consortium name="The Broad Institute Genomics Platform"/>
            <person name="Russ C."/>
            <person name="Tyler B."/>
            <person name="van West P."/>
            <person name="Dieguez-Uribeondo J."/>
            <person name="Young S.K."/>
            <person name="Zeng Q."/>
            <person name="Gargeya S."/>
            <person name="Fitzgerald M."/>
            <person name="Abouelleil A."/>
            <person name="Alvarado L."/>
            <person name="Chapman S.B."/>
            <person name="Gainer-Dewar J."/>
            <person name="Goldberg J."/>
            <person name="Griggs A."/>
            <person name="Gujja S."/>
            <person name="Hansen M."/>
            <person name="Howarth C."/>
            <person name="Imamovic A."/>
            <person name="Ireland A."/>
            <person name="Larimer J."/>
            <person name="McCowan C."/>
            <person name="Murphy C."/>
            <person name="Pearson M."/>
            <person name="Poon T.W."/>
            <person name="Priest M."/>
            <person name="Roberts A."/>
            <person name="Saif S."/>
            <person name="Shea T."/>
            <person name="Sykes S."/>
            <person name="Wortman J."/>
            <person name="Nusbaum C."/>
            <person name="Birren B."/>
        </authorList>
    </citation>
    <scope>NUCLEOTIDE SEQUENCE [LARGE SCALE GENOMIC DNA]</scope>
    <source>
        <strain evidence="1">NJM9701</strain>
    </source>
</reference>
<accession>A0A024TBH1</accession>
<sequence length="149" mass="16982">MDRISLEHRMSHQSHATNYQAVPHVHIEPPKGKIVANVNCQQTRLHHVHHDGHLPDTKSTSVHEMDRRYPTTFMVMESLVFAHMLLVGRMDPTDPLAVHDEHKADVLAFDWTERADTIVGDFAIRWAERHVAAAEMLTDHAIMGLVDGF</sequence>
<dbReference type="STRING" id="157072.A0A024TBH1"/>
<dbReference type="GeneID" id="20091108"/>
<dbReference type="RefSeq" id="XP_008880011.1">
    <property type="nucleotide sequence ID" value="XM_008881789.1"/>
</dbReference>
<evidence type="ECO:0000313" key="1">
    <source>
        <dbReference type="EMBL" id="ETV91383.1"/>
    </source>
</evidence>
<protein>
    <submittedName>
        <fullName evidence="1">Uncharacterized protein</fullName>
    </submittedName>
</protein>
<name>A0A024TBH1_9STRA</name>
<dbReference type="AlphaFoldDB" id="A0A024TBH1"/>
<dbReference type="VEuPathDB" id="FungiDB:H310_14058"/>
<gene>
    <name evidence="1" type="ORF">H310_14058</name>
</gene>